<feature type="transmembrane region" description="Helical" evidence="5">
    <location>
        <begin position="83"/>
        <end position="104"/>
    </location>
</feature>
<dbReference type="Pfam" id="PF03151">
    <property type="entry name" value="TPT"/>
    <property type="match status" value="1"/>
</dbReference>
<comment type="subcellular location">
    <subcellularLocation>
        <location evidence="1">Membrane</location>
        <topology evidence="1">Multi-pass membrane protein</topology>
    </subcellularLocation>
</comment>
<dbReference type="InterPro" id="IPR050186">
    <property type="entry name" value="TPT_transporter"/>
</dbReference>
<evidence type="ECO:0000259" key="6">
    <source>
        <dbReference type="Pfam" id="PF03151"/>
    </source>
</evidence>
<dbReference type="InterPro" id="IPR004853">
    <property type="entry name" value="Sugar_P_trans_dom"/>
</dbReference>
<sequence length="350" mass="38750">MIAFCKSSSESNDFLITFFIWIFWYCVSSVSTLTNKSLLTLFPYPLTATTNQLLHTCIYTGLLTHFFGPFSACYIYGHIKSDLKACVFLGFLNSLAIGLFHFGMLLLPASYIHTVKTLLPFFVVVISRCLGKTYSSMTYVSLSILLTGVGITSKSEASFSLPGLCIALFSTMGSAGFNVYMKMVMESSKLQESNIIFIVSGISLLWILPLWIFYDLPSMLVVDKAVMISQLKQASYLLVIDGFARCCQNLVALIMLGRLSVLGYSVAGVIKRLLVIVTAIIFFSTPATPKTYFGLGLATAGLLLYNQVRNEDSQKTRDELITKTLDERDVEKQTLVDSTPELPVSLKNIV</sequence>
<feature type="transmembrane region" description="Helical" evidence="5">
    <location>
        <begin position="261"/>
        <end position="285"/>
    </location>
</feature>
<feature type="domain" description="Sugar phosphate transporter" evidence="6">
    <location>
        <begin position="19"/>
        <end position="306"/>
    </location>
</feature>
<feature type="transmembrane region" description="Helical" evidence="5">
    <location>
        <begin position="53"/>
        <end position="76"/>
    </location>
</feature>
<dbReference type="GO" id="GO:0016020">
    <property type="term" value="C:membrane"/>
    <property type="evidence" value="ECO:0007669"/>
    <property type="project" value="UniProtKB-SubCell"/>
</dbReference>
<dbReference type="AlphaFoldDB" id="A0A5K3FLQ2"/>
<evidence type="ECO:0000256" key="2">
    <source>
        <dbReference type="ARBA" id="ARBA00022692"/>
    </source>
</evidence>
<feature type="transmembrane region" description="Helical" evidence="5">
    <location>
        <begin position="234"/>
        <end position="254"/>
    </location>
</feature>
<name>A0A5K3FLQ2_MESCO</name>
<evidence type="ECO:0000256" key="4">
    <source>
        <dbReference type="ARBA" id="ARBA00023136"/>
    </source>
</evidence>
<organism evidence="7">
    <name type="scientific">Mesocestoides corti</name>
    <name type="common">Flatworm</name>
    <dbReference type="NCBI Taxonomy" id="53468"/>
    <lineage>
        <taxon>Eukaryota</taxon>
        <taxon>Metazoa</taxon>
        <taxon>Spiralia</taxon>
        <taxon>Lophotrochozoa</taxon>
        <taxon>Platyhelminthes</taxon>
        <taxon>Cestoda</taxon>
        <taxon>Eucestoda</taxon>
        <taxon>Cyclophyllidea</taxon>
        <taxon>Mesocestoididae</taxon>
        <taxon>Mesocestoides</taxon>
    </lineage>
</organism>
<keyword evidence="3 5" id="KW-1133">Transmembrane helix</keyword>
<evidence type="ECO:0000256" key="5">
    <source>
        <dbReference type="SAM" id="Phobius"/>
    </source>
</evidence>
<keyword evidence="4 5" id="KW-0472">Membrane</keyword>
<reference evidence="7" key="1">
    <citation type="submission" date="2019-11" db="UniProtKB">
        <authorList>
            <consortium name="WormBaseParasite"/>
        </authorList>
    </citation>
    <scope>IDENTIFICATION</scope>
</reference>
<feature type="transmembrane region" description="Helical" evidence="5">
    <location>
        <begin position="12"/>
        <end position="33"/>
    </location>
</feature>
<evidence type="ECO:0000256" key="3">
    <source>
        <dbReference type="ARBA" id="ARBA00022989"/>
    </source>
</evidence>
<proteinExistence type="predicted"/>
<dbReference type="WBParaSite" id="MCU_009445-RA">
    <property type="protein sequence ID" value="MCU_009445-RA"/>
    <property type="gene ID" value="MCU_009445"/>
</dbReference>
<evidence type="ECO:0000313" key="7">
    <source>
        <dbReference type="WBParaSite" id="MCU_009445-RA"/>
    </source>
</evidence>
<feature type="transmembrane region" description="Helical" evidence="5">
    <location>
        <begin position="193"/>
        <end position="214"/>
    </location>
</feature>
<accession>A0A5K3FLQ2</accession>
<protein>
    <submittedName>
        <fullName evidence="7">TPT domain-containing protein</fullName>
    </submittedName>
</protein>
<evidence type="ECO:0000256" key="1">
    <source>
        <dbReference type="ARBA" id="ARBA00004141"/>
    </source>
</evidence>
<feature type="transmembrane region" description="Helical" evidence="5">
    <location>
        <begin position="159"/>
        <end position="181"/>
    </location>
</feature>
<keyword evidence="2 5" id="KW-0812">Transmembrane</keyword>
<dbReference type="PANTHER" id="PTHR11132">
    <property type="entry name" value="SOLUTE CARRIER FAMILY 35"/>
    <property type="match status" value="1"/>
</dbReference>